<evidence type="ECO:0000256" key="5">
    <source>
        <dbReference type="ARBA" id="ARBA00022989"/>
    </source>
</evidence>
<dbReference type="AlphaFoldDB" id="A0A2P6R467"/>
<keyword evidence="11" id="KW-1185">Reference proteome</keyword>
<comment type="similarity">
    <text evidence="2">Belongs to the PC-esterase family. TBL subfamily.</text>
</comment>
<evidence type="ECO:0000256" key="2">
    <source>
        <dbReference type="ARBA" id="ARBA00007727"/>
    </source>
</evidence>
<evidence type="ECO:0000313" key="11">
    <source>
        <dbReference type="Proteomes" id="UP000238479"/>
    </source>
</evidence>
<feature type="domain" description="Trichome birefringence-like N-terminal" evidence="9">
    <location>
        <begin position="385"/>
        <end position="438"/>
    </location>
</feature>
<dbReference type="InterPro" id="IPR025846">
    <property type="entry name" value="TBL_N"/>
</dbReference>
<feature type="compositionally biased region" description="Acidic residues" evidence="7">
    <location>
        <begin position="69"/>
        <end position="82"/>
    </location>
</feature>
<evidence type="ECO:0000259" key="8">
    <source>
        <dbReference type="Pfam" id="PF13839"/>
    </source>
</evidence>
<name>A0A2P6R467_ROSCH</name>
<protein>
    <submittedName>
        <fullName evidence="10">Putative PMR5 domain, PC-Esterase</fullName>
    </submittedName>
</protein>
<dbReference type="STRING" id="74649.A0A2P6R467"/>
<keyword evidence="5" id="KW-1133">Transmembrane helix</keyword>
<comment type="caution">
    <text evidence="10">The sequence shown here is derived from an EMBL/GenBank/DDBJ whole genome shotgun (WGS) entry which is preliminary data.</text>
</comment>
<evidence type="ECO:0000256" key="1">
    <source>
        <dbReference type="ARBA" id="ARBA00004167"/>
    </source>
</evidence>
<evidence type="ECO:0000256" key="7">
    <source>
        <dbReference type="SAM" id="MobiDB-lite"/>
    </source>
</evidence>
<reference evidence="10 11" key="1">
    <citation type="journal article" date="2018" name="Nat. Genet.">
        <title>The Rosa genome provides new insights in the design of modern roses.</title>
        <authorList>
            <person name="Bendahmane M."/>
        </authorList>
    </citation>
    <scope>NUCLEOTIDE SEQUENCE [LARGE SCALE GENOMIC DNA]</scope>
    <source>
        <strain evidence="11">cv. Old Blush</strain>
    </source>
</reference>
<dbReference type="PANTHER" id="PTHR32285:SF10">
    <property type="entry name" value="XYLAN O-ACETYLTRANSFERASE 1"/>
    <property type="match status" value="1"/>
</dbReference>
<accession>A0A2P6R467</accession>
<evidence type="ECO:0000256" key="3">
    <source>
        <dbReference type="ARBA" id="ARBA00022692"/>
    </source>
</evidence>
<keyword evidence="3" id="KW-0812">Transmembrane</keyword>
<evidence type="ECO:0000259" key="9">
    <source>
        <dbReference type="Pfam" id="PF14416"/>
    </source>
</evidence>
<dbReference type="Gramene" id="PRQ41230">
    <property type="protein sequence ID" value="PRQ41230"/>
    <property type="gene ID" value="RchiOBHm_Chr4g0444671"/>
</dbReference>
<evidence type="ECO:0000313" key="10">
    <source>
        <dbReference type="EMBL" id="PRQ41230.1"/>
    </source>
</evidence>
<dbReference type="Proteomes" id="UP000238479">
    <property type="component" value="Chromosome 4"/>
</dbReference>
<sequence>MGPEINSFRSPGASPIMTTGSVQVQANGCLSTMGEYEIKGIEVPIGVSLENGFDQLSRDVELQSKEEKELEIEDSEDDDEIKDDERENDSMIFGNYVAAKQFLEELERKSGIGSYSGAVSYGDRYLSYGDDSQKVDRQIVSGSDKEVNTNEQGGAKGLFDSVALAALLKIATIAVVLDGNKLENQVPPLVLYVIPQMHANFVNPNFQPITSVQINYALPKCCRYGKDIGKCSVVNVLNALCVRLKHYIEGSKNISNHVLQLCFSGFDKKVRDKGSTLLTDEPFMEYFAGTMSSGNSLKFTFSQIMTLIELWSYGYVEKNKLWFTKISVISFGNGCLDFHHDHGLISSGIEFNSFLVSKNDGCIVVLYQNMNEEDDMEEIELPPEVCDLFNGDWIFEPVTHPLYKEDECEFLTAQVTCMMNGRRNSMYQHWRWQPRDCNLPKFNARLLLEKLRNKRLVFVGDSLNRNQRESIICFAQSVISPGRKSLVTNGSLSVFRIENYNTTVKFKWEIKGSGNLLMLAHPRHVKLLMNDIEVVHKGIKPFF</sequence>
<dbReference type="PANTHER" id="PTHR32285">
    <property type="entry name" value="PROTEIN TRICHOME BIREFRINGENCE-LIKE 9-RELATED"/>
    <property type="match status" value="1"/>
</dbReference>
<feature type="domain" description="Trichome birefringence-like C-terminal" evidence="8">
    <location>
        <begin position="439"/>
        <end position="509"/>
    </location>
</feature>
<dbReference type="GO" id="GO:0016413">
    <property type="term" value="F:O-acetyltransferase activity"/>
    <property type="evidence" value="ECO:0007669"/>
    <property type="project" value="InterPro"/>
</dbReference>
<keyword evidence="4" id="KW-0735">Signal-anchor</keyword>
<evidence type="ECO:0000256" key="6">
    <source>
        <dbReference type="ARBA" id="ARBA00023136"/>
    </source>
</evidence>
<dbReference type="Pfam" id="PF14416">
    <property type="entry name" value="PMR5N"/>
    <property type="match status" value="1"/>
</dbReference>
<organism evidence="10 11">
    <name type="scientific">Rosa chinensis</name>
    <name type="common">China rose</name>
    <dbReference type="NCBI Taxonomy" id="74649"/>
    <lineage>
        <taxon>Eukaryota</taxon>
        <taxon>Viridiplantae</taxon>
        <taxon>Streptophyta</taxon>
        <taxon>Embryophyta</taxon>
        <taxon>Tracheophyta</taxon>
        <taxon>Spermatophyta</taxon>
        <taxon>Magnoliopsida</taxon>
        <taxon>eudicotyledons</taxon>
        <taxon>Gunneridae</taxon>
        <taxon>Pentapetalae</taxon>
        <taxon>rosids</taxon>
        <taxon>fabids</taxon>
        <taxon>Rosales</taxon>
        <taxon>Rosaceae</taxon>
        <taxon>Rosoideae</taxon>
        <taxon>Rosoideae incertae sedis</taxon>
        <taxon>Rosa</taxon>
    </lineage>
</organism>
<evidence type="ECO:0000256" key="4">
    <source>
        <dbReference type="ARBA" id="ARBA00022968"/>
    </source>
</evidence>
<dbReference type="GO" id="GO:0005794">
    <property type="term" value="C:Golgi apparatus"/>
    <property type="evidence" value="ECO:0007669"/>
    <property type="project" value="TreeGrafter"/>
</dbReference>
<dbReference type="GO" id="GO:0016020">
    <property type="term" value="C:membrane"/>
    <property type="evidence" value="ECO:0007669"/>
    <property type="project" value="UniProtKB-SubCell"/>
</dbReference>
<dbReference type="Pfam" id="PF13839">
    <property type="entry name" value="PC-Esterase"/>
    <property type="match status" value="1"/>
</dbReference>
<proteinExistence type="inferred from homology"/>
<gene>
    <name evidence="10" type="ORF">RchiOBHm_Chr4g0444671</name>
</gene>
<feature type="region of interest" description="Disordered" evidence="7">
    <location>
        <begin position="62"/>
        <end position="87"/>
    </location>
</feature>
<dbReference type="InterPro" id="IPR029962">
    <property type="entry name" value="TBL"/>
</dbReference>
<dbReference type="InterPro" id="IPR026057">
    <property type="entry name" value="TBL_C"/>
</dbReference>
<comment type="subcellular location">
    <subcellularLocation>
        <location evidence="1">Membrane</location>
        <topology evidence="1">Single-pass membrane protein</topology>
    </subcellularLocation>
</comment>
<keyword evidence="6" id="KW-0472">Membrane</keyword>
<dbReference type="EMBL" id="PDCK01000042">
    <property type="protein sequence ID" value="PRQ41230.1"/>
    <property type="molecule type" value="Genomic_DNA"/>
</dbReference>